<reference evidence="2" key="1">
    <citation type="journal article" date="2018" name="Genome Biol. Evol.">
        <title>Genomics and development of Lentinus tigrinus, a white-rot wood-decaying mushroom with dimorphic fruiting bodies.</title>
        <authorList>
            <person name="Wu B."/>
            <person name="Xu Z."/>
            <person name="Knudson A."/>
            <person name="Carlson A."/>
            <person name="Chen N."/>
            <person name="Kovaka S."/>
            <person name="LaButti K."/>
            <person name="Lipzen A."/>
            <person name="Pennachio C."/>
            <person name="Riley R."/>
            <person name="Schakwitz W."/>
            <person name="Umezawa K."/>
            <person name="Ohm R.A."/>
            <person name="Grigoriev I.V."/>
            <person name="Nagy L.G."/>
            <person name="Gibbons J."/>
            <person name="Hibbett D."/>
        </authorList>
    </citation>
    <scope>NUCLEOTIDE SEQUENCE [LARGE SCALE GENOMIC DNA]</scope>
    <source>
        <strain evidence="2">ALCF2SS1-6</strain>
    </source>
</reference>
<accession>A0A5C2S6J5</accession>
<dbReference type="EMBL" id="ML122271">
    <property type="protein sequence ID" value="RPD59291.1"/>
    <property type="molecule type" value="Genomic_DNA"/>
</dbReference>
<dbReference type="InterPro" id="IPR001810">
    <property type="entry name" value="F-box_dom"/>
</dbReference>
<keyword evidence="3" id="KW-1185">Reference proteome</keyword>
<proteinExistence type="predicted"/>
<dbReference type="SUPFAM" id="SSF81383">
    <property type="entry name" value="F-box domain"/>
    <property type="match status" value="1"/>
</dbReference>
<organism evidence="2 3">
    <name type="scientific">Lentinus tigrinus ALCF2SS1-6</name>
    <dbReference type="NCBI Taxonomy" id="1328759"/>
    <lineage>
        <taxon>Eukaryota</taxon>
        <taxon>Fungi</taxon>
        <taxon>Dikarya</taxon>
        <taxon>Basidiomycota</taxon>
        <taxon>Agaricomycotina</taxon>
        <taxon>Agaricomycetes</taxon>
        <taxon>Polyporales</taxon>
        <taxon>Polyporaceae</taxon>
        <taxon>Lentinus</taxon>
    </lineage>
</organism>
<sequence length="568" mass="65176">MEYRAYEAVEPLPAFDSYLTAEDRNHLAFLAPEKVEEWTRAKIDELLNRVRSLYSVSNAAAFINRKLPPEVLMEVFSHLKPSFERPGQLNILHVCRMWRHLLLRSTAFWVRVVGEFRDPTQIRPDGVDLFRTILQRTRKFPLTVALDFANFQVAKTLVPHASRIVSLTITVSREGLDFVNGYLEREGMPLLERLDISHSNRGTSSSRHSLRLNRALFPRLRSLRHPIKTLDVASIDGQLLQLALVGCRCKLCFTMFRDRPEDQVIPSLTGMLERSTSLQTLELDRITESLILRTTDDRTIFLPSLRLLRIYHNHASMLLTSLIIPNSCTVKLSNPYPDRNGSIRDLLPHDLSAFHQIAAAERVCARVVAHSPRQSLQIFEAYTDGVKRFSLHFAAMDSGRYIPAEFRLLLHSMPCVRAIEFQEDARSMAVALGNVTSGRCVCPQLDELDVQWLYWYDTGFKALKTDNEELPPILPEHNSTFRKWIQSARAHGPTVLATFCDYIRRMLLNRAAAGSHLKKLHVRIDRQAVLDVYVDKESWEPSVLRERMLARLGSDFEGDLMVSFDEDM</sequence>
<evidence type="ECO:0000259" key="1">
    <source>
        <dbReference type="PROSITE" id="PS50181"/>
    </source>
</evidence>
<evidence type="ECO:0000313" key="2">
    <source>
        <dbReference type="EMBL" id="RPD59291.1"/>
    </source>
</evidence>
<protein>
    <recommendedName>
        <fullName evidence="1">F-box domain-containing protein</fullName>
    </recommendedName>
</protein>
<dbReference type="AlphaFoldDB" id="A0A5C2S6J5"/>
<dbReference type="PROSITE" id="PS50181">
    <property type="entry name" value="FBOX"/>
    <property type="match status" value="1"/>
</dbReference>
<feature type="domain" description="F-box" evidence="1">
    <location>
        <begin position="61"/>
        <end position="112"/>
    </location>
</feature>
<evidence type="ECO:0000313" key="3">
    <source>
        <dbReference type="Proteomes" id="UP000313359"/>
    </source>
</evidence>
<dbReference type="Pfam" id="PF12937">
    <property type="entry name" value="F-box-like"/>
    <property type="match status" value="1"/>
</dbReference>
<dbReference type="InterPro" id="IPR036047">
    <property type="entry name" value="F-box-like_dom_sf"/>
</dbReference>
<dbReference type="Proteomes" id="UP000313359">
    <property type="component" value="Unassembled WGS sequence"/>
</dbReference>
<dbReference type="Gene3D" id="1.20.1280.50">
    <property type="match status" value="1"/>
</dbReference>
<name>A0A5C2S6J5_9APHY</name>
<dbReference type="STRING" id="1328759.A0A5C2S6J5"/>
<dbReference type="OrthoDB" id="2744443at2759"/>
<gene>
    <name evidence="2" type="ORF">L227DRAFT_654282</name>
</gene>